<evidence type="ECO:0000313" key="3">
    <source>
        <dbReference type="Proteomes" id="UP001420932"/>
    </source>
</evidence>
<organism evidence="2 3">
    <name type="scientific">Stephania yunnanensis</name>
    <dbReference type="NCBI Taxonomy" id="152371"/>
    <lineage>
        <taxon>Eukaryota</taxon>
        <taxon>Viridiplantae</taxon>
        <taxon>Streptophyta</taxon>
        <taxon>Embryophyta</taxon>
        <taxon>Tracheophyta</taxon>
        <taxon>Spermatophyta</taxon>
        <taxon>Magnoliopsida</taxon>
        <taxon>Ranunculales</taxon>
        <taxon>Menispermaceae</taxon>
        <taxon>Menispermoideae</taxon>
        <taxon>Cissampelideae</taxon>
        <taxon>Stephania</taxon>
    </lineage>
</organism>
<protein>
    <submittedName>
        <fullName evidence="2">Uncharacterized protein</fullName>
    </submittedName>
</protein>
<keyword evidence="1" id="KW-1133">Transmembrane helix</keyword>
<name>A0AAP0LKI0_9MAGN</name>
<evidence type="ECO:0000313" key="2">
    <source>
        <dbReference type="EMBL" id="KAK9169774.1"/>
    </source>
</evidence>
<keyword evidence="3" id="KW-1185">Reference proteome</keyword>
<dbReference type="EMBL" id="JBBNAF010000001">
    <property type="protein sequence ID" value="KAK9169774.1"/>
    <property type="molecule type" value="Genomic_DNA"/>
</dbReference>
<keyword evidence="1" id="KW-0812">Transmembrane</keyword>
<sequence length="63" mass="7583">MLNMFSHHENQNDFGYAQLSQLKVRQQIYKDSYNSMTFGSIWVFLFKIRAFFNSCMYMGLKLL</sequence>
<feature type="transmembrane region" description="Helical" evidence="1">
    <location>
        <begin position="41"/>
        <end position="60"/>
    </location>
</feature>
<dbReference type="AlphaFoldDB" id="A0AAP0LKI0"/>
<evidence type="ECO:0000256" key="1">
    <source>
        <dbReference type="SAM" id="Phobius"/>
    </source>
</evidence>
<comment type="caution">
    <text evidence="2">The sequence shown here is derived from an EMBL/GenBank/DDBJ whole genome shotgun (WGS) entry which is preliminary data.</text>
</comment>
<gene>
    <name evidence="2" type="ORF">Syun_001914</name>
</gene>
<reference evidence="2 3" key="1">
    <citation type="submission" date="2024-01" db="EMBL/GenBank/DDBJ databases">
        <title>Genome assemblies of Stephania.</title>
        <authorList>
            <person name="Yang L."/>
        </authorList>
    </citation>
    <scope>NUCLEOTIDE SEQUENCE [LARGE SCALE GENOMIC DNA]</scope>
    <source>
        <strain evidence="2">YNDBR</strain>
        <tissue evidence="2">Leaf</tissue>
    </source>
</reference>
<keyword evidence="1" id="KW-0472">Membrane</keyword>
<proteinExistence type="predicted"/>
<accession>A0AAP0LKI0</accession>
<dbReference type="Proteomes" id="UP001420932">
    <property type="component" value="Unassembled WGS sequence"/>
</dbReference>